<dbReference type="Proteomes" id="UP000515211">
    <property type="component" value="Chromosome 10"/>
</dbReference>
<gene>
    <name evidence="10" type="primary">LOC107471260</name>
</gene>
<dbReference type="GO" id="GO:0090307">
    <property type="term" value="P:mitotic spindle assembly"/>
    <property type="evidence" value="ECO:0007669"/>
    <property type="project" value="TreeGrafter"/>
</dbReference>
<dbReference type="AlphaFoldDB" id="A0A6P4BUL4"/>
<dbReference type="InterPro" id="IPR009675">
    <property type="entry name" value="TPX2_fam"/>
</dbReference>
<feature type="compositionally biased region" description="Acidic residues" evidence="7">
    <location>
        <begin position="205"/>
        <end position="214"/>
    </location>
</feature>
<name>A0A6P4BUL4_ARADU</name>
<proteinExistence type="inferred from homology"/>
<evidence type="ECO:0000256" key="7">
    <source>
        <dbReference type="SAM" id="MobiDB-lite"/>
    </source>
</evidence>
<comment type="subcellular location">
    <subcellularLocation>
        <location evidence="1">Cytoplasm</location>
        <location evidence="1">Cytoskeleton</location>
    </subcellularLocation>
</comment>
<feature type="region of interest" description="Disordered" evidence="7">
    <location>
        <begin position="197"/>
        <end position="236"/>
    </location>
</feature>
<evidence type="ECO:0000313" key="9">
    <source>
        <dbReference type="Proteomes" id="UP000515211"/>
    </source>
</evidence>
<dbReference type="GO" id="GO:0030295">
    <property type="term" value="F:protein kinase activator activity"/>
    <property type="evidence" value="ECO:0007669"/>
    <property type="project" value="TreeGrafter"/>
</dbReference>
<feature type="compositionally biased region" description="Low complexity" evidence="7">
    <location>
        <begin position="36"/>
        <end position="48"/>
    </location>
</feature>
<evidence type="ECO:0000256" key="6">
    <source>
        <dbReference type="SAM" id="Coils"/>
    </source>
</evidence>
<feature type="coiled-coil region" evidence="6">
    <location>
        <begin position="422"/>
        <end position="461"/>
    </location>
</feature>
<dbReference type="GO" id="GO:0005819">
    <property type="term" value="C:spindle"/>
    <property type="evidence" value="ECO:0007669"/>
    <property type="project" value="InterPro"/>
</dbReference>
<dbReference type="PANTHER" id="PTHR14326:SF58">
    <property type="entry name" value="TPX2 (TARGETING PROTEIN FOR XKLP2) PROTEIN FAMILY"/>
    <property type="match status" value="1"/>
</dbReference>
<evidence type="ECO:0000313" key="10">
    <source>
        <dbReference type="RefSeq" id="XP_015946199.1"/>
    </source>
</evidence>
<feature type="domain" description="TPX2 C-terminal" evidence="8">
    <location>
        <begin position="412"/>
        <end position="486"/>
    </location>
</feature>
<evidence type="ECO:0000256" key="5">
    <source>
        <dbReference type="ARBA" id="ARBA00023212"/>
    </source>
</evidence>
<evidence type="ECO:0000256" key="2">
    <source>
        <dbReference type="ARBA" id="ARBA00005885"/>
    </source>
</evidence>
<dbReference type="Pfam" id="PF06886">
    <property type="entry name" value="TPX2"/>
    <property type="match status" value="1"/>
</dbReference>
<keyword evidence="3" id="KW-0963">Cytoplasm</keyword>
<reference evidence="9" key="1">
    <citation type="journal article" date="2016" name="Nat. Genet.">
        <title>The genome sequences of Arachis duranensis and Arachis ipaensis, the diploid ancestors of cultivated peanut.</title>
        <authorList>
            <person name="Bertioli D.J."/>
            <person name="Cannon S.B."/>
            <person name="Froenicke L."/>
            <person name="Huang G."/>
            <person name="Farmer A.D."/>
            <person name="Cannon E.K."/>
            <person name="Liu X."/>
            <person name="Gao D."/>
            <person name="Clevenger J."/>
            <person name="Dash S."/>
            <person name="Ren L."/>
            <person name="Moretzsohn M.C."/>
            <person name="Shirasawa K."/>
            <person name="Huang W."/>
            <person name="Vidigal B."/>
            <person name="Abernathy B."/>
            <person name="Chu Y."/>
            <person name="Niederhuth C.E."/>
            <person name="Umale P."/>
            <person name="Araujo A.C."/>
            <person name="Kozik A."/>
            <person name="Kim K.D."/>
            <person name="Burow M.D."/>
            <person name="Varshney R.K."/>
            <person name="Wang X."/>
            <person name="Zhang X."/>
            <person name="Barkley N."/>
            <person name="Guimaraes P.M."/>
            <person name="Isobe S."/>
            <person name="Guo B."/>
            <person name="Liao B."/>
            <person name="Stalker H.T."/>
            <person name="Schmitz R.J."/>
            <person name="Scheffler B.E."/>
            <person name="Leal-Bertioli S.C."/>
            <person name="Xun X."/>
            <person name="Jackson S.A."/>
            <person name="Michelmore R."/>
            <person name="Ozias-Akins P."/>
        </authorList>
    </citation>
    <scope>NUCLEOTIDE SEQUENCE [LARGE SCALE GENOMIC DNA]</scope>
    <source>
        <strain evidence="9">cv. V14167</strain>
    </source>
</reference>
<keyword evidence="9" id="KW-1185">Reference proteome</keyword>
<keyword evidence="6" id="KW-0175">Coiled coil</keyword>
<feature type="compositionally biased region" description="Basic and acidic residues" evidence="7">
    <location>
        <begin position="215"/>
        <end position="226"/>
    </location>
</feature>
<organism evidence="9 10">
    <name type="scientific">Arachis duranensis</name>
    <name type="common">Wild peanut</name>
    <dbReference type="NCBI Taxonomy" id="130453"/>
    <lineage>
        <taxon>Eukaryota</taxon>
        <taxon>Viridiplantae</taxon>
        <taxon>Streptophyta</taxon>
        <taxon>Embryophyta</taxon>
        <taxon>Tracheophyta</taxon>
        <taxon>Spermatophyta</taxon>
        <taxon>Magnoliopsida</taxon>
        <taxon>eudicotyledons</taxon>
        <taxon>Gunneridae</taxon>
        <taxon>Pentapetalae</taxon>
        <taxon>rosids</taxon>
        <taxon>fabids</taxon>
        <taxon>Fabales</taxon>
        <taxon>Fabaceae</taxon>
        <taxon>Papilionoideae</taxon>
        <taxon>50 kb inversion clade</taxon>
        <taxon>dalbergioids sensu lato</taxon>
        <taxon>Dalbergieae</taxon>
        <taxon>Pterocarpus clade</taxon>
        <taxon>Arachis</taxon>
    </lineage>
</organism>
<accession>A0A6P4BUL4</accession>
<feature type="compositionally biased region" description="Low complexity" evidence="7">
    <location>
        <begin position="1"/>
        <end position="17"/>
    </location>
</feature>
<dbReference type="OrthoDB" id="7677582at2759"/>
<feature type="compositionally biased region" description="Polar residues" evidence="7">
    <location>
        <begin position="22"/>
        <end position="32"/>
    </location>
</feature>
<dbReference type="PANTHER" id="PTHR14326">
    <property type="entry name" value="TARGETING PROTEIN FOR XKLP2"/>
    <property type="match status" value="1"/>
</dbReference>
<dbReference type="KEGG" id="adu:107471260"/>
<dbReference type="GO" id="GO:0008017">
    <property type="term" value="F:microtubule binding"/>
    <property type="evidence" value="ECO:0007669"/>
    <property type="project" value="TreeGrafter"/>
</dbReference>
<dbReference type="GeneID" id="107471260"/>
<dbReference type="RefSeq" id="XP_015946199.1">
    <property type="nucleotide sequence ID" value="XM_016090713.3"/>
</dbReference>
<feature type="compositionally biased region" description="Low complexity" evidence="7">
    <location>
        <begin position="297"/>
        <end position="317"/>
    </location>
</feature>
<dbReference type="InterPro" id="IPR027329">
    <property type="entry name" value="TPX2_C"/>
</dbReference>
<evidence type="ECO:0000256" key="1">
    <source>
        <dbReference type="ARBA" id="ARBA00004245"/>
    </source>
</evidence>
<feature type="region of interest" description="Disordered" evidence="7">
    <location>
        <begin position="469"/>
        <end position="493"/>
    </location>
</feature>
<dbReference type="GO" id="GO:0005880">
    <property type="term" value="C:nuclear microtubule"/>
    <property type="evidence" value="ECO:0007669"/>
    <property type="project" value="TreeGrafter"/>
</dbReference>
<evidence type="ECO:0000256" key="4">
    <source>
        <dbReference type="ARBA" id="ARBA00022701"/>
    </source>
</evidence>
<evidence type="ECO:0000256" key="3">
    <source>
        <dbReference type="ARBA" id="ARBA00022490"/>
    </source>
</evidence>
<keyword evidence="4" id="KW-0493">Microtubule</keyword>
<dbReference type="GO" id="GO:0060236">
    <property type="term" value="P:regulation of mitotic spindle organization"/>
    <property type="evidence" value="ECO:0007669"/>
    <property type="project" value="InterPro"/>
</dbReference>
<reference evidence="10" key="2">
    <citation type="submission" date="2025-08" db="UniProtKB">
        <authorList>
            <consortium name="RefSeq"/>
        </authorList>
    </citation>
    <scope>IDENTIFICATION</scope>
    <source>
        <tissue evidence="10">Whole plant</tissue>
    </source>
</reference>
<feature type="coiled-coil region" evidence="6">
    <location>
        <begin position="104"/>
        <end position="155"/>
    </location>
</feature>
<feature type="region of interest" description="Disordered" evidence="7">
    <location>
        <begin position="1"/>
        <end position="53"/>
    </location>
</feature>
<evidence type="ECO:0000259" key="8">
    <source>
        <dbReference type="Pfam" id="PF06886"/>
    </source>
</evidence>
<keyword evidence="5" id="KW-0206">Cytoskeleton</keyword>
<feature type="region of interest" description="Disordered" evidence="7">
    <location>
        <begin position="297"/>
        <end position="359"/>
    </location>
</feature>
<comment type="similarity">
    <text evidence="2">Belongs to the TPX2 family.</text>
</comment>
<protein>
    <submittedName>
        <fullName evidence="10">Microtubule-destabilizing protein 60</fullName>
    </submittedName>
</protein>
<sequence length="512" mass="58722">MEEAATKVVATPTKTTALMQHKLQNSENQNPNLPLKSSKSPKPKAAPAIVVRSPQNRIRQRKFLVAKRNNNSKTVSSCKCREEKGDDGAKCLCVAYENLRASQEEFLKNRQQELKKDCEDEEEELIEASLKIQDLRIHDNEEEVEKNEIDELELEGSSNVKRRRDKLLEEARNSVPETGSGKVMHLVKAFEKILSMPKSRKKDQNEEEEKFEEENEKREHNDENGHGEGNNGHTNSCKVKSKVMKWALPGLQFEQPSFKAPELEVTGSCSGSGSSLICASDLVLTSENLGLDSRISVSSSWDSSHGSVSSRTSATGGRRSRRNSLDSSGAYGGRRWKKKQPPKVTNQKPFKLRTEQRGELKKEEFMKKVQEIMTEEQKMRIPIAQGLPWTTDEPECLVKPPVKESTKPIDLKLHSDVRAVDRAEFDQQVAEKMSLIEQLKLERERQQKLEEEEEIRRLRRELIPKAQPMPYFDRPFIPRRSTKHPTIPREPKFHIPQHKKIKCLSWNDLKIY</sequence>